<dbReference type="SUPFAM" id="SSF50331">
    <property type="entry name" value="MOP-like"/>
    <property type="match status" value="1"/>
</dbReference>
<dbReference type="HOGENOM" id="CLU_000604_1_1_9"/>
<proteinExistence type="predicted"/>
<dbReference type="PROSITE" id="PS50893">
    <property type="entry name" value="ABC_TRANSPORTER_2"/>
    <property type="match status" value="1"/>
</dbReference>
<dbReference type="PROSITE" id="PS00211">
    <property type="entry name" value="ABC_TRANSPORTER_1"/>
    <property type="match status" value="1"/>
</dbReference>
<dbReference type="SMART" id="SM00382">
    <property type="entry name" value="AAA"/>
    <property type="match status" value="1"/>
</dbReference>
<accession>Q0AWP7</accession>
<dbReference type="SUPFAM" id="SSF52540">
    <property type="entry name" value="P-loop containing nucleoside triphosphate hydrolases"/>
    <property type="match status" value="1"/>
</dbReference>
<evidence type="ECO:0000256" key="1">
    <source>
        <dbReference type="ARBA" id="ARBA00022448"/>
    </source>
</evidence>
<dbReference type="RefSeq" id="WP_011640956.1">
    <property type="nucleotide sequence ID" value="NC_008346.1"/>
</dbReference>
<dbReference type="PANTHER" id="PTHR42781:SF4">
    <property type="entry name" value="SPERMIDINE_PUTRESCINE IMPORT ATP-BINDING PROTEIN POTA"/>
    <property type="match status" value="1"/>
</dbReference>
<dbReference type="KEGG" id="swo:Swol_1554"/>
<feature type="domain" description="ABC transporter" evidence="4">
    <location>
        <begin position="1"/>
        <end position="232"/>
    </location>
</feature>
<reference evidence="6" key="1">
    <citation type="journal article" date="2010" name="Environ. Microbiol.">
        <title>The genome of Syntrophomonas wolfei: new insights into syntrophic metabolism and biohydrogen production.</title>
        <authorList>
            <person name="Sieber J.R."/>
            <person name="Sims D.R."/>
            <person name="Han C."/>
            <person name="Kim E."/>
            <person name="Lykidis A."/>
            <person name="Lapidus A.L."/>
            <person name="McDonnald E."/>
            <person name="Rohlin L."/>
            <person name="Culley D.E."/>
            <person name="Gunsalus R."/>
            <person name="McInerney M.J."/>
        </authorList>
    </citation>
    <scope>NUCLEOTIDE SEQUENCE [LARGE SCALE GENOMIC DNA]</scope>
    <source>
        <strain evidence="6">DSM 2245B / Goettingen</strain>
    </source>
</reference>
<gene>
    <name evidence="5" type="ordered locus">Swol_1554</name>
</gene>
<organism evidence="5 6">
    <name type="scientific">Syntrophomonas wolfei subsp. wolfei (strain DSM 2245B / Goettingen)</name>
    <dbReference type="NCBI Taxonomy" id="335541"/>
    <lineage>
        <taxon>Bacteria</taxon>
        <taxon>Bacillati</taxon>
        <taxon>Bacillota</taxon>
        <taxon>Clostridia</taxon>
        <taxon>Eubacteriales</taxon>
        <taxon>Syntrophomonadaceae</taxon>
        <taxon>Syntrophomonas</taxon>
    </lineage>
</organism>
<keyword evidence="2" id="KW-0547">Nucleotide-binding</keyword>
<keyword evidence="1" id="KW-0813">Transport</keyword>
<protein>
    <submittedName>
        <fullName evidence="5">Molybdenum ABC transporter, ATP-binding protein</fullName>
    </submittedName>
</protein>
<dbReference type="STRING" id="335541.Swol_1554"/>
<dbReference type="Proteomes" id="UP000001968">
    <property type="component" value="Chromosome"/>
</dbReference>
<dbReference type="InterPro" id="IPR003593">
    <property type="entry name" value="AAA+_ATPase"/>
</dbReference>
<dbReference type="InterPro" id="IPR017871">
    <property type="entry name" value="ABC_transporter-like_CS"/>
</dbReference>
<evidence type="ECO:0000313" key="6">
    <source>
        <dbReference type="Proteomes" id="UP000001968"/>
    </source>
</evidence>
<dbReference type="EMBL" id="CP000448">
    <property type="protein sequence ID" value="ABI68857.1"/>
    <property type="molecule type" value="Genomic_DNA"/>
</dbReference>
<dbReference type="GO" id="GO:0016887">
    <property type="term" value="F:ATP hydrolysis activity"/>
    <property type="evidence" value="ECO:0007669"/>
    <property type="project" value="InterPro"/>
</dbReference>
<dbReference type="InterPro" id="IPR027417">
    <property type="entry name" value="P-loop_NTPase"/>
</dbReference>
<evidence type="ECO:0000256" key="3">
    <source>
        <dbReference type="ARBA" id="ARBA00022840"/>
    </source>
</evidence>
<evidence type="ECO:0000259" key="4">
    <source>
        <dbReference type="PROSITE" id="PS50893"/>
    </source>
</evidence>
<sequence length="357" mass="39884">MLDIEIKKSLPGFKLEVSFAVEREILAILGPSGCGKTMTLKCIAGLIQADEGRIALDEKLLFDSSSGVNIKSRERNMGFVFQNYALFPHMDVFNNIAFGIRQLPVEDVKEKVRLWLQKMRLSGLEKRYPGQLSAGQQQRVALARALVSEPEVLLLDEPFSALDSIVKERLEEELLEIHEFFPGHILFVTHNLAEAYKLSSKIAVYEAGRLLQFGEKEKVINRPSNRVAARLTGVKNFLPAVVQEVESSSLNLELSGLGTRLKVERAAGEEWKTGQVVTLGIRPEYIQIKDNGENIIAVLVEEVIEEISSYIIRCSLAGSGGEKILEARIPRTEAINLSRGDSYQFNLPADKIFIMLE</sequence>
<evidence type="ECO:0000313" key="5">
    <source>
        <dbReference type="EMBL" id="ABI68857.1"/>
    </source>
</evidence>
<dbReference type="Pfam" id="PF00005">
    <property type="entry name" value="ABC_tran"/>
    <property type="match status" value="1"/>
</dbReference>
<keyword evidence="3 5" id="KW-0067">ATP-binding</keyword>
<dbReference type="Gene3D" id="2.40.50.100">
    <property type="match status" value="1"/>
</dbReference>
<dbReference type="Gene3D" id="3.40.50.300">
    <property type="entry name" value="P-loop containing nucleotide triphosphate hydrolases"/>
    <property type="match status" value="1"/>
</dbReference>
<keyword evidence="6" id="KW-1185">Reference proteome</keyword>
<dbReference type="AlphaFoldDB" id="Q0AWP7"/>
<dbReference type="OrthoDB" id="9802264at2"/>
<dbReference type="InterPro" id="IPR008995">
    <property type="entry name" value="Mo/tungstate-bd_C_term_dom"/>
</dbReference>
<evidence type="ECO:0000256" key="2">
    <source>
        <dbReference type="ARBA" id="ARBA00022741"/>
    </source>
</evidence>
<name>Q0AWP7_SYNWW</name>
<dbReference type="PANTHER" id="PTHR42781">
    <property type="entry name" value="SPERMIDINE/PUTRESCINE IMPORT ATP-BINDING PROTEIN POTA"/>
    <property type="match status" value="1"/>
</dbReference>
<dbReference type="GO" id="GO:0005524">
    <property type="term" value="F:ATP binding"/>
    <property type="evidence" value="ECO:0007669"/>
    <property type="project" value="UniProtKB-KW"/>
</dbReference>
<dbReference type="InterPro" id="IPR050093">
    <property type="entry name" value="ABC_SmlMolc_Importer"/>
</dbReference>
<dbReference type="eggNOG" id="COG3842">
    <property type="taxonomic scope" value="Bacteria"/>
</dbReference>
<dbReference type="InterPro" id="IPR003439">
    <property type="entry name" value="ABC_transporter-like_ATP-bd"/>
</dbReference>